<keyword evidence="3" id="KW-1185">Reference proteome</keyword>
<dbReference type="Proteomes" id="UP000310532">
    <property type="component" value="Unassembled WGS sequence"/>
</dbReference>
<evidence type="ECO:0000313" key="2">
    <source>
        <dbReference type="EMBL" id="TGY02614.1"/>
    </source>
</evidence>
<feature type="signal peptide" evidence="1">
    <location>
        <begin position="1"/>
        <end position="23"/>
    </location>
</feature>
<gene>
    <name evidence="2" type="ORF">E5355_13180</name>
</gene>
<dbReference type="Pfam" id="PF09411">
    <property type="entry name" value="PagL"/>
    <property type="match status" value="1"/>
</dbReference>
<accession>A0A4S2AQ95</accession>
<protein>
    <submittedName>
        <fullName evidence="2">Acyloxyacyl hydrolase</fullName>
    </submittedName>
</protein>
<evidence type="ECO:0000256" key="1">
    <source>
        <dbReference type="SAM" id="SignalP"/>
    </source>
</evidence>
<dbReference type="InterPro" id="IPR018550">
    <property type="entry name" value="Lipid-A_deacylase-rel"/>
</dbReference>
<comment type="caution">
    <text evidence="2">The sequence shown here is derived from an EMBL/GenBank/DDBJ whole genome shotgun (WGS) entry which is preliminary data.</text>
</comment>
<keyword evidence="1" id="KW-0732">Signal</keyword>
<sequence>MKTIHKLLTALLLAGQSVNGLWAQGDAMPAHTDTVPHPLHRPIHKISLDIRPAYLTPTNSFFKGDNANQQRMNKFLSGHLKYGLQFNPESPLGMMYPHTTQGIGLAVNTLFNDTEIGTPVAIYAFQTSRIASLSSRLSLDYEWNFGASFGWKKYDEETNPYNTVTSSKINAYINLGFFLNWQLSPCWNFTAGVEGTHFSNGNSHYPNSGVNTIGARIGITRNFGDARTLMPAQAARPPQGRTFVPHISYDLVVYGATKIRGWVEEYNSVLVPGSFGVAGINFNPMYNFHRVLRAGISIDAQYDESANLRDHQAGTNEKGDLKFYRPPFKEQFNAGLSARIEFVMPVFSINLGVGYHFLHKGNDTKGCYQVLALKTSLTRNLYLHIGYQLQNFHDPNHLMLGLGWRFNNRRTGMF</sequence>
<reference evidence="2 3" key="1">
    <citation type="submission" date="2019-04" db="EMBL/GenBank/DDBJ databases">
        <title>Microbes associate with the intestines of laboratory mice.</title>
        <authorList>
            <person name="Navarre W."/>
            <person name="Wong E."/>
            <person name="Huang K."/>
            <person name="Tropini C."/>
            <person name="Ng K."/>
            <person name="Yu B."/>
        </authorList>
    </citation>
    <scope>NUCLEOTIDE SEQUENCE [LARGE SCALE GENOMIC DNA]</scope>
    <source>
        <strain evidence="2 3">NM69_E16B</strain>
    </source>
</reference>
<dbReference type="AlphaFoldDB" id="A0A4S2AQ95"/>
<name>A0A4S2AQ95_9BACE</name>
<dbReference type="RefSeq" id="WP_136010717.1">
    <property type="nucleotide sequence ID" value="NZ_SRYZ01000032.1"/>
</dbReference>
<feature type="chain" id="PRO_5020383726" evidence="1">
    <location>
        <begin position="24"/>
        <end position="414"/>
    </location>
</feature>
<organism evidence="2 3">
    <name type="scientific">Bacteroides muris</name>
    <name type="common">ex Afrizal et al. 2022</name>
    <dbReference type="NCBI Taxonomy" id="2516960"/>
    <lineage>
        <taxon>Bacteria</taxon>
        <taxon>Pseudomonadati</taxon>
        <taxon>Bacteroidota</taxon>
        <taxon>Bacteroidia</taxon>
        <taxon>Bacteroidales</taxon>
        <taxon>Bacteroidaceae</taxon>
        <taxon>Bacteroides</taxon>
    </lineage>
</organism>
<proteinExistence type="predicted"/>
<evidence type="ECO:0000313" key="3">
    <source>
        <dbReference type="Proteomes" id="UP000310532"/>
    </source>
</evidence>
<dbReference type="GO" id="GO:0016787">
    <property type="term" value="F:hydrolase activity"/>
    <property type="evidence" value="ECO:0007669"/>
    <property type="project" value="UniProtKB-KW"/>
</dbReference>
<keyword evidence="2" id="KW-0378">Hydrolase</keyword>
<dbReference type="EMBL" id="SRYZ01000032">
    <property type="protein sequence ID" value="TGY02614.1"/>
    <property type="molecule type" value="Genomic_DNA"/>
</dbReference>